<dbReference type="SMART" id="SM00088">
    <property type="entry name" value="PINT"/>
    <property type="match status" value="1"/>
</dbReference>
<dbReference type="GO" id="GO:0006511">
    <property type="term" value="P:ubiquitin-dependent protein catabolic process"/>
    <property type="evidence" value="ECO:0007669"/>
    <property type="project" value="TreeGrafter"/>
</dbReference>
<dbReference type="GO" id="GO:0005829">
    <property type="term" value="C:cytosol"/>
    <property type="evidence" value="ECO:0007669"/>
    <property type="project" value="TreeGrafter"/>
</dbReference>
<feature type="non-terminal residue" evidence="4">
    <location>
        <position position="369"/>
    </location>
</feature>
<dbReference type="PROSITE" id="PS50250">
    <property type="entry name" value="PCI"/>
    <property type="match status" value="1"/>
</dbReference>
<dbReference type="SUPFAM" id="SSF46785">
    <property type="entry name" value="Winged helix' DNA-binding domain"/>
    <property type="match status" value="1"/>
</dbReference>
<dbReference type="InterPro" id="IPR000717">
    <property type="entry name" value="PCI_dom"/>
</dbReference>
<keyword evidence="2" id="KW-0647">Proteasome</keyword>
<dbReference type="Proteomes" id="UP000095009">
    <property type="component" value="Unassembled WGS sequence"/>
</dbReference>
<dbReference type="PANTHER" id="PTHR10539">
    <property type="entry name" value="26S PROTEASOME NON-ATPASE REGULATORY SUBUNIT 13"/>
    <property type="match status" value="1"/>
</dbReference>
<comment type="similarity">
    <text evidence="1">Belongs to the proteasome subunit S11 family.</text>
</comment>
<dbReference type="InterPro" id="IPR054179">
    <property type="entry name" value="PSD13_N"/>
</dbReference>
<evidence type="ECO:0000256" key="1">
    <source>
        <dbReference type="ARBA" id="ARBA00006207"/>
    </source>
</evidence>
<name>A0A1E3PK65_9ASCO</name>
<evidence type="ECO:0000256" key="2">
    <source>
        <dbReference type="ARBA" id="ARBA00022942"/>
    </source>
</evidence>
<dbReference type="InterPro" id="IPR035298">
    <property type="entry name" value="PSMD13"/>
</dbReference>
<dbReference type="OrthoDB" id="1093at2759"/>
<reference evidence="4 5" key="1">
    <citation type="journal article" date="2016" name="Proc. Natl. Acad. Sci. U.S.A.">
        <title>Comparative genomics of biotechnologically important yeasts.</title>
        <authorList>
            <person name="Riley R."/>
            <person name="Haridas S."/>
            <person name="Wolfe K.H."/>
            <person name="Lopes M.R."/>
            <person name="Hittinger C.T."/>
            <person name="Goeker M."/>
            <person name="Salamov A.A."/>
            <person name="Wisecaver J.H."/>
            <person name="Long T.M."/>
            <person name="Calvey C.H."/>
            <person name="Aerts A.L."/>
            <person name="Barry K.W."/>
            <person name="Choi C."/>
            <person name="Clum A."/>
            <person name="Coughlan A.Y."/>
            <person name="Deshpande S."/>
            <person name="Douglass A.P."/>
            <person name="Hanson S.J."/>
            <person name="Klenk H.-P."/>
            <person name="LaButti K.M."/>
            <person name="Lapidus A."/>
            <person name="Lindquist E.A."/>
            <person name="Lipzen A.M."/>
            <person name="Meier-Kolthoff J.P."/>
            <person name="Ohm R.A."/>
            <person name="Otillar R.P."/>
            <person name="Pangilinan J.L."/>
            <person name="Peng Y."/>
            <person name="Rokas A."/>
            <person name="Rosa C.A."/>
            <person name="Scheuner C."/>
            <person name="Sibirny A.A."/>
            <person name="Slot J.C."/>
            <person name="Stielow J.B."/>
            <person name="Sun H."/>
            <person name="Kurtzman C.P."/>
            <person name="Blackwell M."/>
            <person name="Grigoriev I.V."/>
            <person name="Jeffries T.W."/>
        </authorList>
    </citation>
    <scope>NUCLEOTIDE SEQUENCE [LARGE SCALE GENOMIC DNA]</scope>
    <source>
        <strain evidence="4 5">DSM 6958</strain>
    </source>
</reference>
<dbReference type="PANTHER" id="PTHR10539:SF0">
    <property type="entry name" value="26S PROTEASOME NON-ATPASE REGULATORY SUBUNIT 13"/>
    <property type="match status" value="1"/>
</dbReference>
<dbReference type="GO" id="GO:0008541">
    <property type="term" value="C:proteasome regulatory particle, lid subcomplex"/>
    <property type="evidence" value="ECO:0007669"/>
    <property type="project" value="EnsemblFungi"/>
</dbReference>
<sequence length="369" mass="41914">MDIDHDVPTILATLRMEADPELAPQFYTMEDLWERKLWHQLTSALAEFFRDPLSIPLRIRVYSQFISFFQNKINQLKLVTFGLSAATQYNDANEALEFLSVLSDKVNTPSTQDAYVFSQIEIARVKLSLKDFDGARSVLDSASSILDKFDSTESIINAAFYGVNSDYYMAKGEFSAYYRHALLYLACADLSLLSIVEIQKIAYNLCIAALLGDEIYNFGELLLHPVLDSLKDTEYSWLRDLLLAINAGDIPSFENLVQNLSKQPILENAAPFLKQKICLTALIEAVFKRPSTDRTLTFETIAKETYIVNDEVEHLVMKALSLGLIRGLIDEVSQTVAITWLQPRVMNKLQIGNMREKLLQWDQEVEKLG</sequence>
<dbReference type="STRING" id="857566.A0A1E3PK65"/>
<dbReference type="Pfam" id="PF22037">
    <property type="entry name" value="PSD13_N"/>
    <property type="match status" value="1"/>
</dbReference>
<dbReference type="Pfam" id="PF18261">
    <property type="entry name" value="Rpn9_C"/>
    <property type="match status" value="1"/>
</dbReference>
<evidence type="ECO:0000313" key="4">
    <source>
        <dbReference type="EMBL" id="ODQ65237.1"/>
    </source>
</evidence>
<dbReference type="GO" id="GO:0005634">
    <property type="term" value="C:nucleus"/>
    <property type="evidence" value="ECO:0007669"/>
    <property type="project" value="TreeGrafter"/>
</dbReference>
<proteinExistence type="inferred from homology"/>
<feature type="domain" description="PCI" evidence="3">
    <location>
        <begin position="176"/>
        <end position="343"/>
    </location>
</feature>
<dbReference type="InterPro" id="IPR040798">
    <property type="entry name" value="Rpn9_C"/>
</dbReference>
<dbReference type="Pfam" id="PF01399">
    <property type="entry name" value="PCI"/>
    <property type="match status" value="1"/>
</dbReference>
<dbReference type="EMBL" id="KV454410">
    <property type="protein sequence ID" value="ODQ65237.1"/>
    <property type="molecule type" value="Genomic_DNA"/>
</dbReference>
<evidence type="ECO:0000259" key="3">
    <source>
        <dbReference type="PROSITE" id="PS50250"/>
    </source>
</evidence>
<keyword evidence="5" id="KW-1185">Reference proteome</keyword>
<dbReference type="AlphaFoldDB" id="A0A1E3PK65"/>
<gene>
    <name evidence="4" type="ORF">NADFUDRAFT_8957</name>
</gene>
<dbReference type="InterPro" id="IPR036390">
    <property type="entry name" value="WH_DNA-bd_sf"/>
</dbReference>
<accession>A0A1E3PK65</accession>
<protein>
    <submittedName>
        <fullName evidence="4">PCI-domain-containing protein</fullName>
    </submittedName>
</protein>
<organism evidence="4 5">
    <name type="scientific">Nadsonia fulvescens var. elongata DSM 6958</name>
    <dbReference type="NCBI Taxonomy" id="857566"/>
    <lineage>
        <taxon>Eukaryota</taxon>
        <taxon>Fungi</taxon>
        <taxon>Dikarya</taxon>
        <taxon>Ascomycota</taxon>
        <taxon>Saccharomycotina</taxon>
        <taxon>Dipodascomycetes</taxon>
        <taxon>Dipodascales</taxon>
        <taxon>Dipodascales incertae sedis</taxon>
        <taxon>Nadsonia</taxon>
    </lineage>
</organism>
<evidence type="ECO:0000313" key="5">
    <source>
        <dbReference type="Proteomes" id="UP000095009"/>
    </source>
</evidence>
<dbReference type="GO" id="GO:0005198">
    <property type="term" value="F:structural molecule activity"/>
    <property type="evidence" value="ECO:0007669"/>
    <property type="project" value="TreeGrafter"/>
</dbReference>